<organism evidence="2 3">
    <name type="scientific">Microbacterium pygmaeum</name>
    <dbReference type="NCBI Taxonomy" id="370764"/>
    <lineage>
        <taxon>Bacteria</taxon>
        <taxon>Bacillati</taxon>
        <taxon>Actinomycetota</taxon>
        <taxon>Actinomycetes</taxon>
        <taxon>Micrococcales</taxon>
        <taxon>Microbacteriaceae</taxon>
        <taxon>Microbacterium</taxon>
    </lineage>
</organism>
<evidence type="ECO:0000313" key="3">
    <source>
        <dbReference type="Proteomes" id="UP000199009"/>
    </source>
</evidence>
<dbReference type="RefSeq" id="WP_091485285.1">
    <property type="nucleotide sequence ID" value="NZ_LT629692.1"/>
</dbReference>
<dbReference type="CDD" id="cd06193">
    <property type="entry name" value="siderophore_interacting"/>
    <property type="match status" value="1"/>
</dbReference>
<dbReference type="InterPro" id="IPR039261">
    <property type="entry name" value="FNR_nucleotide-bd"/>
</dbReference>
<dbReference type="InterPro" id="IPR007037">
    <property type="entry name" value="SIP_rossman_dom"/>
</dbReference>
<dbReference type="OrthoDB" id="3291337at2"/>
<protein>
    <submittedName>
        <fullName evidence="2">NADPH-dependent ferric siderophore reductase, contains FAD-binding and SIP domains</fullName>
    </submittedName>
</protein>
<dbReference type="Gene3D" id="3.40.50.80">
    <property type="entry name" value="Nucleotide-binding domain of ferredoxin-NADP reductase (FNR) module"/>
    <property type="match status" value="1"/>
</dbReference>
<keyword evidence="3" id="KW-1185">Reference proteome</keyword>
<reference evidence="2 3" key="1">
    <citation type="submission" date="2016-10" db="EMBL/GenBank/DDBJ databases">
        <authorList>
            <person name="de Groot N.N."/>
        </authorList>
    </citation>
    <scope>NUCLEOTIDE SEQUENCE [LARGE SCALE GENOMIC DNA]</scope>
    <source>
        <strain evidence="2 3">DSM 23142</strain>
    </source>
</reference>
<dbReference type="GO" id="GO:0016491">
    <property type="term" value="F:oxidoreductase activity"/>
    <property type="evidence" value="ECO:0007669"/>
    <property type="project" value="InterPro"/>
</dbReference>
<dbReference type="InterPro" id="IPR013113">
    <property type="entry name" value="SIP_FAD-bd"/>
</dbReference>
<dbReference type="SUPFAM" id="SSF63380">
    <property type="entry name" value="Riboflavin synthase domain-like"/>
    <property type="match status" value="1"/>
</dbReference>
<dbReference type="Pfam" id="PF04954">
    <property type="entry name" value="SIP"/>
    <property type="match status" value="1"/>
</dbReference>
<feature type="domain" description="FAD-binding FR-type" evidence="1">
    <location>
        <begin position="13"/>
        <end position="153"/>
    </location>
</feature>
<proteinExistence type="predicted"/>
<dbReference type="Gene3D" id="2.40.30.10">
    <property type="entry name" value="Translation factors"/>
    <property type="match status" value="1"/>
</dbReference>
<dbReference type="InterPro" id="IPR017927">
    <property type="entry name" value="FAD-bd_FR_type"/>
</dbReference>
<evidence type="ECO:0000313" key="2">
    <source>
        <dbReference type="EMBL" id="SDG43804.1"/>
    </source>
</evidence>
<gene>
    <name evidence="2" type="ORF">SAMN04489810_0302</name>
</gene>
<dbReference type="EMBL" id="LT629692">
    <property type="protein sequence ID" value="SDG43804.1"/>
    <property type="molecule type" value="Genomic_DNA"/>
</dbReference>
<dbReference type="AlphaFoldDB" id="A0A1G7U8R0"/>
<dbReference type="PANTHER" id="PTHR30157:SF0">
    <property type="entry name" value="NADPH-DEPENDENT FERRIC-CHELATE REDUCTASE"/>
    <property type="match status" value="1"/>
</dbReference>
<dbReference type="Pfam" id="PF08021">
    <property type="entry name" value="FAD_binding_9"/>
    <property type="match status" value="1"/>
</dbReference>
<dbReference type="PANTHER" id="PTHR30157">
    <property type="entry name" value="FERRIC REDUCTASE, NADPH-DEPENDENT"/>
    <property type="match status" value="1"/>
</dbReference>
<dbReference type="Proteomes" id="UP000199009">
    <property type="component" value="Chromosome I"/>
</dbReference>
<accession>A0A1G7U8R0</accession>
<sequence length="300" mass="32270">MAQASRLVKPATQRLIHLTVLRTQRLSQHWMRVTLGGGEIERFDPMGYDQWFRIFLPLGGDAGLERLPAKAHKLFGYLKYLRIPDGMRPVMRNYSVREFRPAADGRAAELDVDFVLHGSAADGTAGPASRWAETCAPGESVVIIDEGLAFNPERGTEQVLLIADETGLPAIASICASLPASATGLVIIEVPAQEDALEFARPSGIEVQWIVRSAGDTHHDDKPGSLALAALAAMPDAALPASPFHAYIVGEQSLPTGARRHLVSERGLDKDLVSFCGYWRVGAASPTPKSQIASNVEASA</sequence>
<dbReference type="STRING" id="370764.SAMN04489810_0302"/>
<dbReference type="PROSITE" id="PS51384">
    <property type="entry name" value="FAD_FR"/>
    <property type="match status" value="1"/>
</dbReference>
<evidence type="ECO:0000259" key="1">
    <source>
        <dbReference type="PROSITE" id="PS51384"/>
    </source>
</evidence>
<name>A0A1G7U8R0_9MICO</name>
<dbReference type="InterPro" id="IPR039374">
    <property type="entry name" value="SIP_fam"/>
</dbReference>
<dbReference type="InterPro" id="IPR017938">
    <property type="entry name" value="Riboflavin_synthase-like_b-brl"/>
</dbReference>